<feature type="transmembrane region" description="Helical" evidence="1">
    <location>
        <begin position="20"/>
        <end position="40"/>
    </location>
</feature>
<gene>
    <name evidence="2" type="ORF">KC980_00550</name>
</gene>
<protein>
    <submittedName>
        <fullName evidence="2">Type II secretion system protein</fullName>
    </submittedName>
</protein>
<organism evidence="2 3">
    <name type="scientific">candidate division WWE3 bacterium</name>
    <dbReference type="NCBI Taxonomy" id="2053526"/>
    <lineage>
        <taxon>Bacteria</taxon>
        <taxon>Katanobacteria</taxon>
    </lineage>
</organism>
<dbReference type="NCBIfam" id="TIGR02532">
    <property type="entry name" value="IV_pilin_GFxxxE"/>
    <property type="match status" value="1"/>
</dbReference>
<accession>A0A955J1Q6</accession>
<dbReference type="Proteomes" id="UP000740557">
    <property type="component" value="Unassembled WGS sequence"/>
</dbReference>
<dbReference type="AlphaFoldDB" id="A0A955J1Q6"/>
<proteinExistence type="predicted"/>
<reference evidence="2" key="1">
    <citation type="submission" date="2020-04" db="EMBL/GenBank/DDBJ databases">
        <authorList>
            <person name="Zhang T."/>
        </authorList>
    </citation>
    <scope>NUCLEOTIDE SEQUENCE</scope>
    <source>
        <strain evidence="2">HKST-UBA79</strain>
    </source>
</reference>
<name>A0A955J1Q6_UNCKA</name>
<keyword evidence="1" id="KW-1133">Transmembrane helix</keyword>
<sequence>MYKTVSKHSINSGFTLVEVIMVVGLLAMAVGLTTSMVLSITKSFSKTDASNDIERQANALISSMESEIQDSHYVELVNNATGPDFLRIKRYTTEQPNGSNDNITRDSLAKLELTILYSLTSNTLYRKVENIAIINDTPDSYPVNLVPFNKDIALPLHSIKIEDGGVFVRCSDTNPDCFSIVSSPTPTIVKLGFVFYSPVTASNFFEEVPIDTTVIAKGTY</sequence>
<comment type="caution">
    <text evidence="2">The sequence shown here is derived from an EMBL/GenBank/DDBJ whole genome shotgun (WGS) entry which is preliminary data.</text>
</comment>
<keyword evidence="1" id="KW-0812">Transmembrane</keyword>
<reference evidence="2" key="2">
    <citation type="journal article" date="2021" name="Microbiome">
        <title>Successional dynamics and alternative stable states in a saline activated sludge microbial community over 9 years.</title>
        <authorList>
            <person name="Wang Y."/>
            <person name="Ye J."/>
            <person name="Ju F."/>
            <person name="Liu L."/>
            <person name="Boyd J.A."/>
            <person name="Deng Y."/>
            <person name="Parks D.H."/>
            <person name="Jiang X."/>
            <person name="Yin X."/>
            <person name="Woodcroft B.J."/>
            <person name="Tyson G.W."/>
            <person name="Hugenholtz P."/>
            <person name="Polz M.F."/>
            <person name="Zhang T."/>
        </authorList>
    </citation>
    <scope>NUCLEOTIDE SEQUENCE</scope>
    <source>
        <strain evidence="2">HKST-UBA79</strain>
    </source>
</reference>
<evidence type="ECO:0000256" key="1">
    <source>
        <dbReference type="SAM" id="Phobius"/>
    </source>
</evidence>
<dbReference type="EMBL" id="JAGQNX010000014">
    <property type="protein sequence ID" value="MCA9307981.1"/>
    <property type="molecule type" value="Genomic_DNA"/>
</dbReference>
<keyword evidence="1" id="KW-0472">Membrane</keyword>
<evidence type="ECO:0000313" key="3">
    <source>
        <dbReference type="Proteomes" id="UP000740557"/>
    </source>
</evidence>
<evidence type="ECO:0000313" key="2">
    <source>
        <dbReference type="EMBL" id="MCA9307981.1"/>
    </source>
</evidence>
<dbReference type="InterPro" id="IPR012902">
    <property type="entry name" value="N_methyl_site"/>
</dbReference>